<dbReference type="RefSeq" id="WP_143823480.1">
    <property type="nucleotide sequence ID" value="NZ_MXAP01000029.1"/>
</dbReference>
<feature type="signal peptide" evidence="2">
    <location>
        <begin position="1"/>
        <end position="35"/>
    </location>
</feature>
<accession>A0A378QSF1</accession>
<evidence type="ECO:0000313" key="3">
    <source>
        <dbReference type="EMBL" id="STZ03224.1"/>
    </source>
</evidence>
<protein>
    <submittedName>
        <fullName evidence="3">Tfp pilus assembly protein, tip-associated adhesin PilY1</fullName>
    </submittedName>
</protein>
<evidence type="ECO:0000313" key="4">
    <source>
        <dbReference type="Proteomes" id="UP000254618"/>
    </source>
</evidence>
<feature type="region of interest" description="Disordered" evidence="1">
    <location>
        <begin position="1278"/>
        <end position="1320"/>
    </location>
</feature>
<feature type="chain" id="PRO_5016746670" evidence="2">
    <location>
        <begin position="36"/>
        <end position="1320"/>
    </location>
</feature>
<organism evidence="3 4">
    <name type="scientific">Moraxella equi</name>
    <dbReference type="NCBI Taxonomy" id="60442"/>
    <lineage>
        <taxon>Bacteria</taxon>
        <taxon>Pseudomonadati</taxon>
        <taxon>Pseudomonadota</taxon>
        <taxon>Gammaproteobacteria</taxon>
        <taxon>Moraxellales</taxon>
        <taxon>Moraxellaceae</taxon>
        <taxon>Moraxella</taxon>
    </lineage>
</organism>
<keyword evidence="2" id="KW-0732">Signal</keyword>
<reference evidence="3 4" key="1">
    <citation type="submission" date="2018-06" db="EMBL/GenBank/DDBJ databases">
        <authorList>
            <consortium name="Pathogen Informatics"/>
            <person name="Doyle S."/>
        </authorList>
    </citation>
    <scope>NUCLEOTIDE SEQUENCE [LARGE SCALE GENOMIC DNA]</scope>
    <source>
        <strain evidence="3 4">NCTC11012</strain>
    </source>
</reference>
<evidence type="ECO:0000256" key="2">
    <source>
        <dbReference type="SAM" id="SignalP"/>
    </source>
</evidence>
<sequence length="1320" mass="141914">MKHSVMKKPNMKLKSSLTKLALATLGVMSALSSQAATRNIGDLEIYQKAQGEKGAAIISMMLDTSGSMKFIDPKADNVGVMVLSGYTWTNRPVYGRLILNNSSSSSNSFPGHCVVGTRSGNNLYNQRQVDVRDYVVSNDITDAEGKVIGSVSYTITGCATTANALTLHQTGNGYEIAGGEADRFSSLKVGLISLLADGTKLDEKNKIGLGRYSEPSKSGANAGSIGVPTAELTVEHRKKLINYIKDLNANNSTPSANAYAEAGAYMLGTSTSGNVSGFYYSAAETKNGSNYNSPIKAQGENQCGPDGYGIFFLTDGVPNTSDSATATSMNTSLRGSNLSVSGRGTNDLSIAGAEAQAGSGWQYIGAYAKHLRNVNNPKKQEIRTATVGFGGDFAGFGTKTIKVPDPKSSSGFKDKIIPDCNTARSVDAKNLCLWGEYPGQHNSKQTGGWGNGGFTSTSSASALANAVTDFIGDLTADNDISALPAGSITIPDDPYSTVSQQPIAYLPMVQPDLVSRKSAWQGNLKKYSIEDGTFYGRGNVRLYAESGGNGRIKGVSLNPAAVDLWSATSGATGNSQVTSGGVYSNLKKPGANTGSQRAVFIEDMGADNKPTLRKFGVNATGELLLDNQKISNSNTFRDAATYTIDVINHLLAFVGYNGMPDTTRLSDLGTVKVTPSGAEPKLGAILHSSPSLVSYSATFDDTGAIRADGRDDYLLFGSMNGALHLVNTDDKTNSSNGGQEKLAIIPKVMLKNQPRALSMSDHQDEGKPAFGVDAPWLVVANHVYDSSKNKVTVGEQPEITVNKNGQTSKERATNRLGGMHAFGGFRMGAKGLYGIDLTKMSKSSTATDKPALDFVITPQTENFDRISYLWNKPTFARIKMNASDKYGTDVLVFGGGYDMCYEDEAFQVGENTSKNAECNTKTVADGNAVYIVNAKTGELIWSASSSYSSATDTKLKKVDTIKNSIVGSIEVLDRNNDGFMDHLYFADLGGQMFRADFVNHGDKLKDKQTAQGFRNYGVIRVLHEDGEGQYKRRFYEKPVVEFYADKSHGTYGLAMVISGDRSSPLSTMRNNNDTADRLYAIFDYDLTKPNSQLFVSSPSYAIRDGAVSKEQLIRMGDSAITKDEVENQIVDKSKQGWYYPLFYFEGFKNALYSKGMGKSEVVRGLQDGQERSYLYTSVYNPDMRYTEADSCTAQVKGGSERQFYCLPYGVCDNGSPLAGYQRAGIGIQELAFGPSGSSDAQRRVRVLISSMLASDHSNAAYGRDGNQPGLFEQTKTKEGNISQTNLEKQDQFGGSPGLGAEGRTTLTPQRWYEMSATSNE</sequence>
<gene>
    <name evidence="3" type="ORF">NCTC11012_01463</name>
</gene>
<evidence type="ECO:0000256" key="1">
    <source>
        <dbReference type="SAM" id="MobiDB-lite"/>
    </source>
</evidence>
<name>A0A378QSF1_9GAMM</name>
<proteinExistence type="predicted"/>
<dbReference type="EMBL" id="UGQF01000001">
    <property type="protein sequence ID" value="STZ03224.1"/>
    <property type="molecule type" value="Genomic_DNA"/>
</dbReference>
<dbReference type="Proteomes" id="UP000254618">
    <property type="component" value="Unassembled WGS sequence"/>
</dbReference>